<dbReference type="Pfam" id="PF00005">
    <property type="entry name" value="ABC_tran"/>
    <property type="match status" value="1"/>
</dbReference>
<dbReference type="InterPro" id="IPR017871">
    <property type="entry name" value="ABC_transporter-like_CS"/>
</dbReference>
<protein>
    <recommendedName>
        <fullName evidence="8">Cobalamin import ATP-binding protein BtuD</fullName>
        <ecNumber evidence="7">7.6.2.8</ecNumber>
    </recommendedName>
    <alternativeName>
        <fullName evidence="9">Vitamin B12-transporting ATPase</fullName>
    </alternativeName>
</protein>
<dbReference type="AlphaFoldDB" id="A0A9E7TIY3"/>
<gene>
    <name evidence="11" type="ORF">L6E24_07980</name>
</gene>
<keyword evidence="2" id="KW-0813">Transport</keyword>
<keyword evidence="3" id="KW-0547">Nucleotide-binding</keyword>
<sequence length="252" mass="27988">MILDINGVEFNYKSREVLNDISFSVRPNEILTILGPNGVGKTTLLKCINRIHNPKSGSIMVENQDIMKISLPEVAKKVGYVPQHCEKGRLTAYDAILLGRRPHIVWSTSEKDIRIVDAVIKRLKMEDLAMRYIDQMSGGELQKISIARSIVQEPKLLLLDEPTSSLDLRNQQEILKIICEVVKGHNVSAVMTLHDINTALRFSDRFLMLKDNRVFAAGGSEIINPENIRAVYGVSVAVESVTGGSVVVPIAD</sequence>
<dbReference type="InterPro" id="IPR050153">
    <property type="entry name" value="Metal_Ion_Import_ABC"/>
</dbReference>
<feature type="domain" description="ABC transporter" evidence="10">
    <location>
        <begin position="3"/>
        <end position="236"/>
    </location>
</feature>
<dbReference type="InterPro" id="IPR027417">
    <property type="entry name" value="P-loop_NTPase"/>
</dbReference>
<dbReference type="SUPFAM" id="SSF52540">
    <property type="entry name" value="P-loop containing nucleoside triphosphate hydrolases"/>
    <property type="match status" value="1"/>
</dbReference>
<dbReference type="PANTHER" id="PTHR42734:SF6">
    <property type="entry name" value="MOLYBDATE IMPORT ATP-BINDING PROTEIN MOLC"/>
    <property type="match status" value="1"/>
</dbReference>
<comment type="similarity">
    <text evidence="1">Belongs to the ABC transporter superfamily.</text>
</comment>
<dbReference type="InterPro" id="IPR003593">
    <property type="entry name" value="AAA+_ATPase"/>
</dbReference>
<dbReference type="PANTHER" id="PTHR42734">
    <property type="entry name" value="METAL TRANSPORT SYSTEM ATP-BINDING PROTEIN TM_0124-RELATED"/>
    <property type="match status" value="1"/>
</dbReference>
<evidence type="ECO:0000256" key="7">
    <source>
        <dbReference type="ARBA" id="ARBA00066387"/>
    </source>
</evidence>
<dbReference type="EMBL" id="CP096115">
    <property type="protein sequence ID" value="UUX91319.1"/>
    <property type="molecule type" value="Genomic_DNA"/>
</dbReference>
<dbReference type="Proteomes" id="UP001060368">
    <property type="component" value="Chromosome"/>
</dbReference>
<comment type="catalytic activity">
    <reaction evidence="5">
        <text>an R-cob(III)alamin(out) + ATP + H2O = an R-cob(III)alamin(in) + ADP + phosphate + H(+)</text>
        <dbReference type="Rhea" id="RHEA:17873"/>
        <dbReference type="ChEBI" id="CHEBI:15377"/>
        <dbReference type="ChEBI" id="CHEBI:15378"/>
        <dbReference type="ChEBI" id="CHEBI:30616"/>
        <dbReference type="ChEBI" id="CHEBI:43474"/>
        <dbReference type="ChEBI" id="CHEBI:140785"/>
        <dbReference type="ChEBI" id="CHEBI:456216"/>
        <dbReference type="EC" id="7.6.2.8"/>
    </reaction>
</comment>
<evidence type="ECO:0000256" key="1">
    <source>
        <dbReference type="ARBA" id="ARBA00005417"/>
    </source>
</evidence>
<dbReference type="PROSITE" id="PS50893">
    <property type="entry name" value="ABC_TRANSPORTER_2"/>
    <property type="match status" value="1"/>
</dbReference>
<evidence type="ECO:0000256" key="9">
    <source>
        <dbReference type="ARBA" id="ARBA00077139"/>
    </source>
</evidence>
<evidence type="ECO:0000259" key="10">
    <source>
        <dbReference type="PROSITE" id="PS50893"/>
    </source>
</evidence>
<dbReference type="GO" id="GO:0015420">
    <property type="term" value="F:ABC-type vitamin B12 transporter activity"/>
    <property type="evidence" value="ECO:0007669"/>
    <property type="project" value="UniProtKB-EC"/>
</dbReference>
<dbReference type="FunFam" id="3.40.50.300:FF:000134">
    <property type="entry name" value="Iron-enterobactin ABC transporter ATP-binding protein"/>
    <property type="match status" value="1"/>
</dbReference>
<keyword evidence="12" id="KW-1185">Reference proteome</keyword>
<dbReference type="EC" id="7.6.2.8" evidence="7"/>
<evidence type="ECO:0000256" key="3">
    <source>
        <dbReference type="ARBA" id="ARBA00022741"/>
    </source>
</evidence>
<dbReference type="GO" id="GO:0005524">
    <property type="term" value="F:ATP binding"/>
    <property type="evidence" value="ECO:0007669"/>
    <property type="project" value="UniProtKB-KW"/>
</dbReference>
<evidence type="ECO:0000256" key="5">
    <source>
        <dbReference type="ARBA" id="ARBA00050590"/>
    </source>
</evidence>
<dbReference type="GO" id="GO:0016887">
    <property type="term" value="F:ATP hydrolysis activity"/>
    <property type="evidence" value="ECO:0007669"/>
    <property type="project" value="InterPro"/>
</dbReference>
<evidence type="ECO:0000256" key="2">
    <source>
        <dbReference type="ARBA" id="ARBA00022448"/>
    </source>
</evidence>
<dbReference type="RefSeq" id="WP_257741472.1">
    <property type="nucleotide sequence ID" value="NZ_CP096115.1"/>
</dbReference>
<keyword evidence="4 11" id="KW-0067">ATP-binding</keyword>
<comment type="function">
    <text evidence="6">Required for corrinoid utilization. Probably part of the ABC transporter complex BtuCDF involved in cobalamin (vitamin B12) import. Probably responsible for energy coupling to the transport system.</text>
</comment>
<evidence type="ECO:0000256" key="8">
    <source>
        <dbReference type="ARBA" id="ARBA00073649"/>
    </source>
</evidence>
<evidence type="ECO:0000256" key="4">
    <source>
        <dbReference type="ARBA" id="ARBA00022840"/>
    </source>
</evidence>
<name>A0A9E7TIY3_9EURY</name>
<organism evidence="11 12">
    <name type="scientific">Methanoplanus endosymbiosus</name>
    <dbReference type="NCBI Taxonomy" id="33865"/>
    <lineage>
        <taxon>Archaea</taxon>
        <taxon>Methanobacteriati</taxon>
        <taxon>Methanobacteriota</taxon>
        <taxon>Stenosarchaea group</taxon>
        <taxon>Methanomicrobia</taxon>
        <taxon>Methanomicrobiales</taxon>
        <taxon>Methanomicrobiaceae</taxon>
        <taxon>Methanoplanus</taxon>
    </lineage>
</organism>
<dbReference type="InterPro" id="IPR003439">
    <property type="entry name" value="ABC_transporter-like_ATP-bd"/>
</dbReference>
<dbReference type="SMART" id="SM00382">
    <property type="entry name" value="AAA"/>
    <property type="match status" value="1"/>
</dbReference>
<evidence type="ECO:0000313" key="11">
    <source>
        <dbReference type="EMBL" id="UUX91319.1"/>
    </source>
</evidence>
<evidence type="ECO:0000313" key="12">
    <source>
        <dbReference type="Proteomes" id="UP001060368"/>
    </source>
</evidence>
<evidence type="ECO:0000256" key="6">
    <source>
        <dbReference type="ARBA" id="ARBA00058960"/>
    </source>
</evidence>
<dbReference type="PROSITE" id="PS00211">
    <property type="entry name" value="ABC_TRANSPORTER_1"/>
    <property type="match status" value="1"/>
</dbReference>
<dbReference type="Gene3D" id="3.40.50.300">
    <property type="entry name" value="P-loop containing nucleotide triphosphate hydrolases"/>
    <property type="match status" value="1"/>
</dbReference>
<dbReference type="GeneID" id="74307631"/>
<reference evidence="11" key="1">
    <citation type="submission" date="2022-04" db="EMBL/GenBank/DDBJ databases">
        <title>Complete genome of Methanoplanus endosymbiosus DSM 3599.</title>
        <authorList>
            <person name="Chen S.-C."/>
            <person name="You Y.-T."/>
            <person name="Zhou Y.-Z."/>
            <person name="Lai M.-C."/>
        </authorList>
    </citation>
    <scope>NUCLEOTIDE SEQUENCE</scope>
    <source>
        <strain evidence="11">DSM 3599</strain>
    </source>
</reference>
<proteinExistence type="inferred from homology"/>
<dbReference type="KEGG" id="mend:L6E24_07980"/>
<accession>A0A9E7TIY3</accession>
<dbReference type="CDD" id="cd03214">
    <property type="entry name" value="ABC_Iron-Siderophores_B12_Hemin"/>
    <property type="match status" value="1"/>
</dbReference>